<evidence type="ECO:0000313" key="1">
    <source>
        <dbReference type="EMBL" id="SAI46763.1"/>
    </source>
</evidence>
<organism evidence="1 2">
    <name type="scientific">Bordetella ansorpii</name>
    <dbReference type="NCBI Taxonomy" id="288768"/>
    <lineage>
        <taxon>Bacteria</taxon>
        <taxon>Pseudomonadati</taxon>
        <taxon>Pseudomonadota</taxon>
        <taxon>Betaproteobacteria</taxon>
        <taxon>Burkholderiales</taxon>
        <taxon>Alcaligenaceae</taxon>
        <taxon>Bordetella</taxon>
    </lineage>
</organism>
<name>A0A157QLI4_9BORD</name>
<reference evidence="1 2" key="1">
    <citation type="submission" date="2016-03" db="EMBL/GenBank/DDBJ databases">
        <authorList>
            <consortium name="Pathogen Informatics"/>
        </authorList>
    </citation>
    <scope>NUCLEOTIDE SEQUENCE [LARGE SCALE GENOMIC DNA]</scope>
    <source>
        <strain evidence="1 2">NCTC13364</strain>
    </source>
</reference>
<dbReference type="AlphaFoldDB" id="A0A157QLI4"/>
<evidence type="ECO:0000313" key="2">
    <source>
        <dbReference type="Proteomes" id="UP000077037"/>
    </source>
</evidence>
<dbReference type="RefSeq" id="WP_066416738.1">
    <property type="nucleotide sequence ID" value="NZ_FKBS01000025.1"/>
</dbReference>
<gene>
    <name evidence="1" type="ORF">SAMEA1982600_03716</name>
</gene>
<proteinExistence type="predicted"/>
<sequence>MQQDTATTPSTDLPFMHMDGFKLRWLYLSGAEWAQVYACQEAYAMGRYDFQSGETAPPPLLADIYALASHWREGYRDQEQAYEISQCACCQNNLDDANPCSVHGR</sequence>
<accession>A0A157QLI4</accession>
<protein>
    <submittedName>
        <fullName evidence="1">Uncharacterized protein</fullName>
    </submittedName>
</protein>
<dbReference type="Proteomes" id="UP000077037">
    <property type="component" value="Unassembled WGS sequence"/>
</dbReference>
<dbReference type="EMBL" id="FKBS01000025">
    <property type="protein sequence ID" value="SAI46763.1"/>
    <property type="molecule type" value="Genomic_DNA"/>
</dbReference>